<gene>
    <name evidence="5" type="ORF">Xbud_00142</name>
</gene>
<dbReference type="GO" id="GO:0003677">
    <property type="term" value="F:DNA binding"/>
    <property type="evidence" value="ECO:0007669"/>
    <property type="project" value="UniProtKB-KW"/>
</dbReference>
<evidence type="ECO:0000313" key="5">
    <source>
        <dbReference type="EMBL" id="PHM29611.1"/>
    </source>
</evidence>
<protein>
    <submittedName>
        <fullName evidence="5">LysR family transcriptional regulator</fullName>
    </submittedName>
</protein>
<keyword evidence="3" id="KW-0238">DNA-binding</keyword>
<name>A0A2D0J511_XENBU</name>
<dbReference type="Gene3D" id="3.40.190.10">
    <property type="entry name" value="Periplasmic binding protein-like II"/>
    <property type="match status" value="2"/>
</dbReference>
<dbReference type="InterPro" id="IPR050389">
    <property type="entry name" value="LysR-type_TF"/>
</dbReference>
<dbReference type="GO" id="GO:0006355">
    <property type="term" value="P:regulation of DNA-templated transcription"/>
    <property type="evidence" value="ECO:0007669"/>
    <property type="project" value="TreeGrafter"/>
</dbReference>
<sequence length="154" mass="17237">MTLTIRAQALIQPLNDALGSLNSLLGTSEFDPSQAHRRFRLSLSDYAARIILPPLVRYVRKWATGIDLAISQASRETVLSTKGELSLEQWLQRPHVMLALRPDANDEIEKNLSLLGLKRHIALALPHWNAAVELLPGTLGEKETPHIVGYIRLY</sequence>
<proteinExistence type="inferred from homology"/>
<evidence type="ECO:0000256" key="4">
    <source>
        <dbReference type="ARBA" id="ARBA00023163"/>
    </source>
</evidence>
<evidence type="ECO:0000256" key="1">
    <source>
        <dbReference type="ARBA" id="ARBA00009437"/>
    </source>
</evidence>
<organism evidence="5 6">
    <name type="scientific">Xenorhabdus budapestensis</name>
    <dbReference type="NCBI Taxonomy" id="290110"/>
    <lineage>
        <taxon>Bacteria</taxon>
        <taxon>Pseudomonadati</taxon>
        <taxon>Pseudomonadota</taxon>
        <taxon>Gammaproteobacteria</taxon>
        <taxon>Enterobacterales</taxon>
        <taxon>Morganellaceae</taxon>
        <taxon>Xenorhabdus</taxon>
    </lineage>
</organism>
<comment type="caution">
    <text evidence="5">The sequence shown here is derived from an EMBL/GenBank/DDBJ whole genome shotgun (WGS) entry which is preliminary data.</text>
</comment>
<dbReference type="PANTHER" id="PTHR30118">
    <property type="entry name" value="HTH-TYPE TRANSCRIPTIONAL REGULATOR LEUO-RELATED"/>
    <property type="match status" value="1"/>
</dbReference>
<dbReference type="SUPFAM" id="SSF53850">
    <property type="entry name" value="Periplasmic binding protein-like II"/>
    <property type="match status" value="1"/>
</dbReference>
<dbReference type="RefSeq" id="WP_244589827.1">
    <property type="nucleotide sequence ID" value="NZ_CAWNNJ010000001.1"/>
</dbReference>
<evidence type="ECO:0000313" key="6">
    <source>
        <dbReference type="Proteomes" id="UP000225833"/>
    </source>
</evidence>
<accession>A0A2D0J511</accession>
<dbReference type="AlphaFoldDB" id="A0A2D0J511"/>
<reference evidence="5 6" key="1">
    <citation type="journal article" date="2017" name="Nat. Microbiol.">
        <title>Natural product diversity associated with the nematode symbionts Photorhabdus and Xenorhabdus.</title>
        <authorList>
            <person name="Tobias N.J."/>
            <person name="Wolff H."/>
            <person name="Djahanschiri B."/>
            <person name="Grundmann F."/>
            <person name="Kronenwerth M."/>
            <person name="Shi Y.M."/>
            <person name="Simonyi S."/>
            <person name="Grun P."/>
            <person name="Shapiro-Ilan D."/>
            <person name="Pidot S.J."/>
            <person name="Stinear T.P."/>
            <person name="Ebersberger I."/>
            <person name="Bode H.B."/>
        </authorList>
    </citation>
    <scope>NUCLEOTIDE SEQUENCE [LARGE SCALE GENOMIC DNA]</scope>
    <source>
        <strain evidence="5 6">DSM 16342</strain>
    </source>
</reference>
<dbReference type="Proteomes" id="UP000225833">
    <property type="component" value="Unassembled WGS sequence"/>
</dbReference>
<evidence type="ECO:0000256" key="3">
    <source>
        <dbReference type="ARBA" id="ARBA00023125"/>
    </source>
</evidence>
<keyword evidence="2" id="KW-0805">Transcription regulation</keyword>
<comment type="similarity">
    <text evidence="1">Belongs to the LysR transcriptional regulatory family.</text>
</comment>
<dbReference type="EMBL" id="NIBS01000001">
    <property type="protein sequence ID" value="PHM29611.1"/>
    <property type="molecule type" value="Genomic_DNA"/>
</dbReference>
<keyword evidence="4" id="KW-0804">Transcription</keyword>
<dbReference type="PANTHER" id="PTHR30118:SF15">
    <property type="entry name" value="TRANSCRIPTIONAL REGULATORY PROTEIN"/>
    <property type="match status" value="1"/>
</dbReference>
<evidence type="ECO:0000256" key="2">
    <source>
        <dbReference type="ARBA" id="ARBA00023015"/>
    </source>
</evidence>